<dbReference type="GeneID" id="108082397"/>
<evidence type="ECO:0000313" key="2">
    <source>
        <dbReference type="Proteomes" id="UP001652661"/>
    </source>
</evidence>
<name>A0A6P4JCJ7_DROKI</name>
<sequence length="129" mass="14606">MIYSDNFCCCIELKCGCILIAIIEVLIRGLDQFFVDRETVLGFISLIVSGAYVISCIFLFLGALLGLRCFLFPYLSVSCLRFFILVAEGVFVATDGVVNNYLIFDLIQSIVGLYFWLVVFSYYDRLKEG</sequence>
<keyword evidence="1" id="KW-1133">Transmembrane helix</keyword>
<feature type="transmembrane region" description="Helical" evidence="1">
    <location>
        <begin position="100"/>
        <end position="123"/>
    </location>
</feature>
<evidence type="ECO:0000313" key="3">
    <source>
        <dbReference type="RefSeq" id="XP_017033231.1"/>
    </source>
</evidence>
<dbReference type="OrthoDB" id="7861671at2759"/>
<dbReference type="RefSeq" id="XP_017033231.1">
    <property type="nucleotide sequence ID" value="XM_017177742.3"/>
</dbReference>
<evidence type="ECO:0000256" key="1">
    <source>
        <dbReference type="SAM" id="Phobius"/>
    </source>
</evidence>
<keyword evidence="1" id="KW-0812">Transmembrane</keyword>
<keyword evidence="2" id="KW-1185">Reference proteome</keyword>
<reference evidence="2" key="1">
    <citation type="submission" date="2025-05" db="UniProtKB">
        <authorList>
            <consortium name="RefSeq"/>
        </authorList>
    </citation>
    <scope>NUCLEOTIDE SEQUENCE [LARGE SCALE GENOMIC DNA]</scope>
    <source>
        <strain evidence="2">14028-0561.14</strain>
    </source>
</reference>
<organism evidence="2 3">
    <name type="scientific">Drosophila kikkawai</name>
    <name type="common">Fruit fly</name>
    <dbReference type="NCBI Taxonomy" id="30033"/>
    <lineage>
        <taxon>Eukaryota</taxon>
        <taxon>Metazoa</taxon>
        <taxon>Ecdysozoa</taxon>
        <taxon>Arthropoda</taxon>
        <taxon>Hexapoda</taxon>
        <taxon>Insecta</taxon>
        <taxon>Pterygota</taxon>
        <taxon>Neoptera</taxon>
        <taxon>Endopterygota</taxon>
        <taxon>Diptera</taxon>
        <taxon>Brachycera</taxon>
        <taxon>Muscomorpha</taxon>
        <taxon>Ephydroidea</taxon>
        <taxon>Drosophilidae</taxon>
        <taxon>Drosophila</taxon>
        <taxon>Sophophora</taxon>
    </lineage>
</organism>
<feature type="transmembrane region" description="Helical" evidence="1">
    <location>
        <begin position="71"/>
        <end position="94"/>
    </location>
</feature>
<feature type="transmembrane region" description="Helical" evidence="1">
    <location>
        <begin position="7"/>
        <end position="27"/>
    </location>
</feature>
<gene>
    <name evidence="3" type="primary">LOC108082397</name>
</gene>
<dbReference type="AlphaFoldDB" id="A0A6P4JCJ7"/>
<keyword evidence="1" id="KW-0472">Membrane</keyword>
<accession>A0A6P4JCJ7</accession>
<proteinExistence type="predicted"/>
<reference evidence="3" key="2">
    <citation type="submission" date="2025-08" db="UniProtKB">
        <authorList>
            <consortium name="RefSeq"/>
        </authorList>
    </citation>
    <scope>IDENTIFICATION</scope>
    <source>
        <strain evidence="3">14028-0561.14</strain>
        <tissue evidence="3">Whole fly</tissue>
    </source>
</reference>
<dbReference type="Proteomes" id="UP001652661">
    <property type="component" value="Chromosome 2R"/>
</dbReference>
<feature type="transmembrane region" description="Helical" evidence="1">
    <location>
        <begin position="39"/>
        <end position="64"/>
    </location>
</feature>
<protein>
    <submittedName>
        <fullName evidence="3">Uncharacterized protein</fullName>
    </submittedName>
</protein>